<keyword evidence="1" id="KW-0240">DNA-directed RNA polymerase</keyword>
<feature type="non-terminal residue" evidence="1">
    <location>
        <position position="1"/>
    </location>
</feature>
<dbReference type="STRING" id="157652.A0A371GAZ1"/>
<evidence type="ECO:0000313" key="2">
    <source>
        <dbReference type="Proteomes" id="UP000257109"/>
    </source>
</evidence>
<reference evidence="1" key="1">
    <citation type="submission" date="2018-05" db="EMBL/GenBank/DDBJ databases">
        <title>Draft genome of Mucuna pruriens seed.</title>
        <authorList>
            <person name="Nnadi N.E."/>
            <person name="Vos R."/>
            <person name="Hasami M.H."/>
            <person name="Devisetty U.K."/>
            <person name="Aguiy J.C."/>
        </authorList>
    </citation>
    <scope>NUCLEOTIDE SEQUENCE [LARGE SCALE GENOMIC DNA]</scope>
    <source>
        <strain evidence="1">JCA_2017</strain>
    </source>
</reference>
<sequence>MDTLLNNGICRQPTNNHNKTYKSFSNLIEGKRGRFHEILLMKQVDYLGACCHYHRSITFITSMWITS</sequence>
<dbReference type="GO" id="GO:0000428">
    <property type="term" value="C:DNA-directed RNA polymerase complex"/>
    <property type="evidence" value="ECO:0007669"/>
    <property type="project" value="UniProtKB-KW"/>
</dbReference>
<dbReference type="Proteomes" id="UP000257109">
    <property type="component" value="Unassembled WGS sequence"/>
</dbReference>
<gene>
    <name evidence="1" type="primary">rpoC1</name>
    <name evidence="1" type="ORF">CR513_30999</name>
</gene>
<keyword evidence="1" id="KW-0804">Transcription</keyword>
<proteinExistence type="predicted"/>
<keyword evidence="2" id="KW-1185">Reference proteome</keyword>
<accession>A0A371GAZ1</accession>
<dbReference type="EMBL" id="QJKJ01006211">
    <property type="protein sequence ID" value="RDX87523.1"/>
    <property type="molecule type" value="Genomic_DNA"/>
</dbReference>
<evidence type="ECO:0000313" key="1">
    <source>
        <dbReference type="EMBL" id="RDX87523.1"/>
    </source>
</evidence>
<dbReference type="OrthoDB" id="1862828at2759"/>
<organism evidence="1 2">
    <name type="scientific">Mucuna pruriens</name>
    <name type="common">Velvet bean</name>
    <name type="synonym">Dolichos pruriens</name>
    <dbReference type="NCBI Taxonomy" id="157652"/>
    <lineage>
        <taxon>Eukaryota</taxon>
        <taxon>Viridiplantae</taxon>
        <taxon>Streptophyta</taxon>
        <taxon>Embryophyta</taxon>
        <taxon>Tracheophyta</taxon>
        <taxon>Spermatophyta</taxon>
        <taxon>Magnoliopsida</taxon>
        <taxon>eudicotyledons</taxon>
        <taxon>Gunneridae</taxon>
        <taxon>Pentapetalae</taxon>
        <taxon>rosids</taxon>
        <taxon>fabids</taxon>
        <taxon>Fabales</taxon>
        <taxon>Fabaceae</taxon>
        <taxon>Papilionoideae</taxon>
        <taxon>50 kb inversion clade</taxon>
        <taxon>NPAAA clade</taxon>
        <taxon>indigoferoid/millettioid clade</taxon>
        <taxon>Phaseoleae</taxon>
        <taxon>Mucuna</taxon>
    </lineage>
</organism>
<comment type="caution">
    <text evidence="1">The sequence shown here is derived from an EMBL/GenBank/DDBJ whole genome shotgun (WGS) entry which is preliminary data.</text>
</comment>
<dbReference type="SUPFAM" id="SSF64484">
    <property type="entry name" value="beta and beta-prime subunits of DNA dependent RNA-polymerase"/>
    <property type="match status" value="1"/>
</dbReference>
<protein>
    <submittedName>
        <fullName evidence="1">DNA-directed RNA polymerase subunit beta</fullName>
    </submittedName>
</protein>
<dbReference type="AlphaFoldDB" id="A0A371GAZ1"/>
<name>A0A371GAZ1_MUCPR</name>